<dbReference type="SUPFAM" id="SSF57667">
    <property type="entry name" value="beta-beta-alpha zinc fingers"/>
    <property type="match status" value="5"/>
</dbReference>
<evidence type="ECO:0000256" key="1">
    <source>
        <dbReference type="ARBA" id="ARBA00003767"/>
    </source>
</evidence>
<organism evidence="14 15">
    <name type="scientific">Octopus vulgaris</name>
    <name type="common">Common octopus</name>
    <dbReference type="NCBI Taxonomy" id="6645"/>
    <lineage>
        <taxon>Eukaryota</taxon>
        <taxon>Metazoa</taxon>
        <taxon>Spiralia</taxon>
        <taxon>Lophotrochozoa</taxon>
        <taxon>Mollusca</taxon>
        <taxon>Cephalopoda</taxon>
        <taxon>Coleoidea</taxon>
        <taxon>Octopodiformes</taxon>
        <taxon>Octopoda</taxon>
        <taxon>Incirrata</taxon>
        <taxon>Octopodidae</taxon>
        <taxon>Octopus</taxon>
    </lineage>
</organism>
<feature type="domain" description="C2H2-type" evidence="13">
    <location>
        <begin position="244"/>
        <end position="271"/>
    </location>
</feature>
<dbReference type="GO" id="GO:0000978">
    <property type="term" value="F:RNA polymerase II cis-regulatory region sequence-specific DNA binding"/>
    <property type="evidence" value="ECO:0007669"/>
    <property type="project" value="TreeGrafter"/>
</dbReference>
<dbReference type="PANTHER" id="PTHR23235:SF142">
    <property type="entry name" value="ZINC FINGER PROTEIN 384"/>
    <property type="match status" value="1"/>
</dbReference>
<comment type="function">
    <text evidence="1">May be involved in transcriptional regulation.</text>
</comment>
<keyword evidence="6 12" id="KW-0863">Zinc-finger</keyword>
<dbReference type="InterPro" id="IPR036236">
    <property type="entry name" value="Znf_C2H2_sf"/>
</dbReference>
<dbReference type="InterPro" id="IPR013087">
    <property type="entry name" value="Znf_C2H2_type"/>
</dbReference>
<comment type="similarity">
    <text evidence="3">Belongs to the krueppel C2H2-type zinc-finger protein family.</text>
</comment>
<evidence type="ECO:0000256" key="4">
    <source>
        <dbReference type="ARBA" id="ARBA00022723"/>
    </source>
</evidence>
<keyword evidence="8" id="KW-0805">Transcription regulation</keyword>
<comment type="subcellular location">
    <subcellularLocation>
        <location evidence="2">Nucleus</location>
    </subcellularLocation>
</comment>
<dbReference type="FunFam" id="3.30.160.60:FF:000094">
    <property type="entry name" value="Zinc finger protein 605"/>
    <property type="match status" value="1"/>
</dbReference>
<evidence type="ECO:0000256" key="8">
    <source>
        <dbReference type="ARBA" id="ARBA00023015"/>
    </source>
</evidence>
<protein>
    <submittedName>
        <fullName evidence="14">Zinc finger 473</fullName>
    </submittedName>
</protein>
<sequence>MEHILDSNSLIAVTTSTAITAAVAIATTTTGATTTTTTALPGYELTEGVVQTVTNELQLNSTKALGRTTCNICGKAFSRYDNLERHKLTHQAVKPFSCDLCSKSFSRKTHLNRHQAIHTGEKPFKCSVCGFGFSQYVNLVRHMRTHDNTAMSTIVYEGAVPPTSDRPYKCTLCQRAYIRNSDFLRHVKSHGEAAGQNVVMAKVPVTVMMTPQQAPQPQQQQLQLTQTTTSLPQTPTAFQHENPFKCNLCGAVFAANGDLTKHMRQHRNELGRSDDTKTYPITNGYVHQVQQLPQENYYDSSRPYICNVCGRTFSRNGDLTRHMRSHPESAYDCKECLKALTERQDASAQGKVQSAPLYKCNVCGKTFSNNSYFERHQKQHSQEKPFSCDVCGKAFLQKNFEK</sequence>
<evidence type="ECO:0000259" key="13">
    <source>
        <dbReference type="PROSITE" id="PS50157"/>
    </source>
</evidence>
<feature type="domain" description="C2H2-type" evidence="13">
    <location>
        <begin position="358"/>
        <end position="385"/>
    </location>
</feature>
<evidence type="ECO:0000256" key="5">
    <source>
        <dbReference type="ARBA" id="ARBA00022737"/>
    </source>
</evidence>
<evidence type="ECO:0000256" key="10">
    <source>
        <dbReference type="ARBA" id="ARBA00023163"/>
    </source>
</evidence>
<accession>A0AA36BFA2</accession>
<dbReference type="FunFam" id="3.30.160.60:FF:001156">
    <property type="entry name" value="Zinc finger protein 407"/>
    <property type="match status" value="1"/>
</dbReference>
<dbReference type="Gene3D" id="3.30.160.60">
    <property type="entry name" value="Classic Zinc Finger"/>
    <property type="match status" value="8"/>
</dbReference>
<dbReference type="EMBL" id="OX597827">
    <property type="protein sequence ID" value="CAI9733350.1"/>
    <property type="molecule type" value="Genomic_DNA"/>
</dbReference>
<dbReference type="GO" id="GO:0005634">
    <property type="term" value="C:nucleus"/>
    <property type="evidence" value="ECO:0007669"/>
    <property type="project" value="UniProtKB-SubCell"/>
</dbReference>
<keyword evidence="15" id="KW-1185">Reference proteome</keyword>
<feature type="domain" description="C2H2-type" evidence="13">
    <location>
        <begin position="168"/>
        <end position="190"/>
    </location>
</feature>
<evidence type="ECO:0000256" key="9">
    <source>
        <dbReference type="ARBA" id="ARBA00023125"/>
    </source>
</evidence>
<dbReference type="AlphaFoldDB" id="A0AA36BFA2"/>
<dbReference type="Pfam" id="PF00096">
    <property type="entry name" value="zf-C2H2"/>
    <property type="match status" value="7"/>
</dbReference>
<dbReference type="GO" id="GO:0008270">
    <property type="term" value="F:zinc ion binding"/>
    <property type="evidence" value="ECO:0007669"/>
    <property type="project" value="UniProtKB-KW"/>
</dbReference>
<reference evidence="14" key="1">
    <citation type="submission" date="2023-08" db="EMBL/GenBank/DDBJ databases">
        <authorList>
            <person name="Alioto T."/>
            <person name="Alioto T."/>
            <person name="Gomez Garrido J."/>
        </authorList>
    </citation>
    <scope>NUCLEOTIDE SEQUENCE</scope>
</reference>
<keyword evidence="7" id="KW-0862">Zinc</keyword>
<evidence type="ECO:0000256" key="7">
    <source>
        <dbReference type="ARBA" id="ARBA00022833"/>
    </source>
</evidence>
<dbReference type="FunFam" id="3.30.160.60:FF:001134">
    <property type="entry name" value="Zinc finger protein 70"/>
    <property type="match status" value="1"/>
</dbReference>
<keyword evidence="10" id="KW-0804">Transcription</keyword>
<dbReference type="GO" id="GO:0000981">
    <property type="term" value="F:DNA-binding transcription factor activity, RNA polymerase II-specific"/>
    <property type="evidence" value="ECO:0007669"/>
    <property type="project" value="TreeGrafter"/>
</dbReference>
<keyword evidence="11" id="KW-0539">Nucleus</keyword>
<keyword evidence="5" id="KW-0677">Repeat</keyword>
<dbReference type="Proteomes" id="UP001162480">
    <property type="component" value="Chromosome 14"/>
</dbReference>
<dbReference type="PANTHER" id="PTHR23235">
    <property type="entry name" value="KRUEPPEL-LIKE TRANSCRIPTION FACTOR"/>
    <property type="match status" value="1"/>
</dbReference>
<dbReference type="FunFam" id="3.30.160.60:FF:000100">
    <property type="entry name" value="Zinc finger 45-like"/>
    <property type="match status" value="1"/>
</dbReference>
<name>A0AA36BFA2_OCTVU</name>
<evidence type="ECO:0000313" key="15">
    <source>
        <dbReference type="Proteomes" id="UP001162480"/>
    </source>
</evidence>
<dbReference type="SMART" id="SM00355">
    <property type="entry name" value="ZnF_C2H2"/>
    <property type="match status" value="7"/>
</dbReference>
<evidence type="ECO:0000256" key="2">
    <source>
        <dbReference type="ARBA" id="ARBA00004123"/>
    </source>
</evidence>
<feature type="domain" description="C2H2-type" evidence="13">
    <location>
        <begin position="96"/>
        <end position="123"/>
    </location>
</feature>
<dbReference type="FunFam" id="3.30.160.60:FF:000303">
    <property type="entry name" value="Zinc finger protein 41"/>
    <property type="match status" value="1"/>
</dbReference>
<keyword evidence="9" id="KW-0238">DNA-binding</keyword>
<evidence type="ECO:0000256" key="11">
    <source>
        <dbReference type="ARBA" id="ARBA00023242"/>
    </source>
</evidence>
<evidence type="ECO:0000256" key="6">
    <source>
        <dbReference type="ARBA" id="ARBA00022771"/>
    </source>
</evidence>
<feature type="domain" description="C2H2-type" evidence="13">
    <location>
        <begin position="304"/>
        <end position="326"/>
    </location>
</feature>
<dbReference type="PROSITE" id="PS50157">
    <property type="entry name" value="ZINC_FINGER_C2H2_2"/>
    <property type="match status" value="7"/>
</dbReference>
<dbReference type="PROSITE" id="PS00028">
    <property type="entry name" value="ZINC_FINGER_C2H2_1"/>
    <property type="match status" value="7"/>
</dbReference>
<proteinExistence type="inferred from homology"/>
<evidence type="ECO:0000313" key="14">
    <source>
        <dbReference type="EMBL" id="CAI9733350.1"/>
    </source>
</evidence>
<gene>
    <name evidence="14" type="ORF">OCTVUL_1B016499</name>
</gene>
<evidence type="ECO:0000256" key="12">
    <source>
        <dbReference type="PROSITE-ProRule" id="PRU00042"/>
    </source>
</evidence>
<feature type="domain" description="C2H2-type" evidence="13">
    <location>
        <begin position="124"/>
        <end position="151"/>
    </location>
</feature>
<feature type="domain" description="C2H2-type" evidence="13">
    <location>
        <begin position="68"/>
        <end position="95"/>
    </location>
</feature>
<evidence type="ECO:0000256" key="3">
    <source>
        <dbReference type="ARBA" id="ARBA00006991"/>
    </source>
</evidence>
<keyword evidence="4" id="KW-0479">Metal-binding</keyword>